<keyword evidence="4" id="KW-1185">Reference proteome</keyword>
<dbReference type="PANTHER" id="PTHR12558:SF33">
    <property type="entry name" value="BLL7664 PROTEIN"/>
    <property type="match status" value="1"/>
</dbReference>
<feature type="repeat" description="TPR" evidence="1">
    <location>
        <begin position="86"/>
        <end position="119"/>
    </location>
</feature>
<dbReference type="AlphaFoldDB" id="B8J8J1"/>
<keyword evidence="1" id="KW-0802">TPR repeat</keyword>
<dbReference type="HOGENOM" id="CLU_270941_0_0_7"/>
<feature type="compositionally biased region" description="Pro residues" evidence="2">
    <location>
        <begin position="279"/>
        <end position="295"/>
    </location>
</feature>
<evidence type="ECO:0000256" key="1">
    <source>
        <dbReference type="PROSITE-ProRule" id="PRU00339"/>
    </source>
</evidence>
<dbReference type="PANTHER" id="PTHR12558">
    <property type="entry name" value="CELL DIVISION CYCLE 16,23,27"/>
    <property type="match status" value="1"/>
</dbReference>
<feature type="repeat" description="TPR" evidence="1">
    <location>
        <begin position="783"/>
        <end position="816"/>
    </location>
</feature>
<dbReference type="Pfam" id="PF13432">
    <property type="entry name" value="TPR_16"/>
    <property type="match status" value="4"/>
</dbReference>
<dbReference type="InterPro" id="IPR011990">
    <property type="entry name" value="TPR-like_helical_dom_sf"/>
</dbReference>
<dbReference type="Gene3D" id="1.25.40.10">
    <property type="entry name" value="Tetratricopeptide repeat domain"/>
    <property type="match status" value="3"/>
</dbReference>
<evidence type="ECO:0000313" key="3">
    <source>
        <dbReference type="EMBL" id="ACL67277.1"/>
    </source>
</evidence>
<dbReference type="RefSeq" id="WP_015935005.1">
    <property type="nucleotide sequence ID" value="NC_011891.1"/>
</dbReference>
<feature type="compositionally biased region" description="Low complexity" evidence="2">
    <location>
        <begin position="242"/>
        <end position="259"/>
    </location>
</feature>
<dbReference type="InterPro" id="IPR019734">
    <property type="entry name" value="TPR_rpt"/>
</dbReference>
<dbReference type="SMART" id="SM00028">
    <property type="entry name" value="TPR"/>
    <property type="match status" value="9"/>
</dbReference>
<organism evidence="3 4">
    <name type="scientific">Anaeromyxobacter dehalogenans (strain ATCC BAA-258 / DSM 21875 / 2CP-1)</name>
    <dbReference type="NCBI Taxonomy" id="455488"/>
    <lineage>
        <taxon>Bacteria</taxon>
        <taxon>Pseudomonadati</taxon>
        <taxon>Myxococcota</taxon>
        <taxon>Myxococcia</taxon>
        <taxon>Myxococcales</taxon>
        <taxon>Cystobacterineae</taxon>
        <taxon>Anaeromyxobacteraceae</taxon>
        <taxon>Anaeromyxobacter</taxon>
    </lineage>
</organism>
<protein>
    <submittedName>
        <fullName evidence="3">Tetratricopeptide TPR_2 repeat protein</fullName>
    </submittedName>
</protein>
<name>B8J8J1_ANAD2</name>
<evidence type="ECO:0000313" key="4">
    <source>
        <dbReference type="Proteomes" id="UP000007089"/>
    </source>
</evidence>
<feature type="compositionally biased region" description="Low complexity" evidence="2">
    <location>
        <begin position="192"/>
        <end position="201"/>
    </location>
</feature>
<dbReference type="Proteomes" id="UP000007089">
    <property type="component" value="Chromosome"/>
</dbReference>
<feature type="region of interest" description="Disordered" evidence="2">
    <location>
        <begin position="242"/>
        <end position="341"/>
    </location>
</feature>
<gene>
    <name evidence="3" type="ordered locus">A2cp1_3954</name>
</gene>
<reference evidence="3" key="1">
    <citation type="submission" date="2009-01" db="EMBL/GenBank/DDBJ databases">
        <title>Complete sequence of Anaeromyxobacter dehalogenans 2CP-1.</title>
        <authorList>
            <consortium name="US DOE Joint Genome Institute"/>
            <person name="Lucas S."/>
            <person name="Copeland A."/>
            <person name="Lapidus A."/>
            <person name="Glavina del Rio T."/>
            <person name="Dalin E."/>
            <person name="Tice H."/>
            <person name="Bruce D."/>
            <person name="Goodwin L."/>
            <person name="Pitluck S."/>
            <person name="Saunders E."/>
            <person name="Brettin T."/>
            <person name="Detter J.C."/>
            <person name="Han C."/>
            <person name="Larimer F."/>
            <person name="Land M."/>
            <person name="Hauser L."/>
            <person name="Kyrpides N."/>
            <person name="Ovchinnikova G."/>
            <person name="Beliaev A.S."/>
            <person name="Richardson P."/>
        </authorList>
    </citation>
    <scope>NUCLEOTIDE SEQUENCE</scope>
    <source>
        <strain evidence="3">2CP-1</strain>
    </source>
</reference>
<dbReference type="Pfam" id="PF14559">
    <property type="entry name" value="TPR_19"/>
    <property type="match status" value="1"/>
</dbReference>
<dbReference type="PROSITE" id="PS50005">
    <property type="entry name" value="TPR"/>
    <property type="match status" value="3"/>
</dbReference>
<feature type="compositionally biased region" description="Low complexity" evidence="2">
    <location>
        <begin position="268"/>
        <end position="278"/>
    </location>
</feature>
<feature type="compositionally biased region" description="Low complexity" evidence="2">
    <location>
        <begin position="315"/>
        <end position="340"/>
    </location>
</feature>
<dbReference type="SUPFAM" id="SSF48452">
    <property type="entry name" value="TPR-like"/>
    <property type="match status" value="3"/>
</dbReference>
<accession>B8J8J1</accession>
<feature type="region of interest" description="Disordered" evidence="2">
    <location>
        <begin position="133"/>
        <end position="221"/>
    </location>
</feature>
<sequence>MATILEKYEQILAADPRSRIFVELARALLERGQHARAIEICRQGLEHHPSSILGRVIWGRALLESGDTKDANDQFEIAIAVDPGSPYAYNLVGEALVAKGLFREALPVLLRAVELQPADARVRGWLEQAKRGVREDGAAPGAEDTPAPARAAAPDEVTEPYRPLADEPPKAEIPPELEATATFELPPRAAPRPRTAASPTVAPAPPVLAREPGRAPPADGGDAALEAALAFDVAYPRNAALPADEPLDAPAAPASAVEPPDADEPLGRPAEPASSAPAAPAPPRPPPIRATPPPLARDELPASLLSLIPGPPPRGGAAAGAAMGAPAARARPATAPTPDAAEAERIAAEYEREVRERLLAAPEPPPSFLRRHRRAVLAGAAVFALLAGAAVYLVVDARVAARNAVGAAARARAGLARDTAGSLAEAARLLAEARRFGAGPEVTSLAAQVAAVRAAEFGDDDARALASGLMTSDAAGDGALAARWLLAEQPGERAAAEAAILSAPPSSEPLVQALAGRILAGRGEREASRGRLEIAAHANPPLLRALSDLGDAALAAGDAEGALATYAAVLSAHATHPRSVVGAAEARLALGRDLDAARASLAAVEADAGSAPPRDLCLRFELASARVLAATGDAAGAAARLARAAQALGDSAPLAAALADVHLAARAWDRAETAAARAVALAPKDEGAKVLLARARIGRGRLLEALAATDGAEGRAVRVQRAIARYRLGQYAAARAELERTARDGRMPAEAAVWYALTDVAQGRAARGRTLLEKLAATRSPPPLAHVALGRALEAEGRADDAEKAYQDAMTREPRAPEPALALGDLLLRRGRATDALPVLEKAVALDPAEPEARRALGAARLAGGEPSAARAELDAVLLARPKDAAALRLLSAAWLAESQPAEARRAAERGLAVAPRDPALLLAGARAAQADGDRAVARALAERALKAGARGEDAAEARLLAATQTAKRR</sequence>
<proteinExistence type="predicted"/>
<evidence type="ECO:0000256" key="2">
    <source>
        <dbReference type="SAM" id="MobiDB-lite"/>
    </source>
</evidence>
<dbReference type="EMBL" id="CP001359">
    <property type="protein sequence ID" value="ACL67277.1"/>
    <property type="molecule type" value="Genomic_DNA"/>
</dbReference>
<feature type="repeat" description="TPR" evidence="1">
    <location>
        <begin position="817"/>
        <end position="850"/>
    </location>
</feature>
<dbReference type="KEGG" id="acp:A2cp1_3954"/>